<evidence type="ECO:0000313" key="2">
    <source>
        <dbReference type="Proteomes" id="UP000315783"/>
    </source>
</evidence>
<comment type="caution">
    <text evidence="1">The sequence shown here is derived from an EMBL/GenBank/DDBJ whole genome shotgun (WGS) entry which is preliminary data.</text>
</comment>
<reference evidence="1 2" key="1">
    <citation type="journal article" date="2019" name="Appl. Microbiol. Biotechnol.">
        <title>Genome sequence of Isaria javanica and comparative genome analysis insights into family S53 peptidase evolution in fungal entomopathogens.</title>
        <authorList>
            <person name="Lin R."/>
            <person name="Zhang X."/>
            <person name="Xin B."/>
            <person name="Zou M."/>
            <person name="Gao Y."/>
            <person name="Qin F."/>
            <person name="Hu Q."/>
            <person name="Xie B."/>
            <person name="Cheng X."/>
        </authorList>
    </citation>
    <scope>NUCLEOTIDE SEQUENCE [LARGE SCALE GENOMIC DNA]</scope>
    <source>
        <strain evidence="1 2">IJ1G</strain>
    </source>
</reference>
<accession>A0A545VHM7</accession>
<sequence length="65" mass="7147">MSVKTRSILPFFILDNNECAQIRRGSENRRGGGCQVASARVGGSLTRTAAWQCECERGFGASRPW</sequence>
<gene>
    <name evidence="1" type="ORF">IF1G_01156</name>
</gene>
<dbReference type="AlphaFoldDB" id="A0A545VHM7"/>
<evidence type="ECO:0000313" key="1">
    <source>
        <dbReference type="EMBL" id="TQW01225.1"/>
    </source>
</evidence>
<proteinExistence type="predicted"/>
<protein>
    <submittedName>
        <fullName evidence="1">Uncharacterized protein</fullName>
    </submittedName>
</protein>
<keyword evidence="2" id="KW-1185">Reference proteome</keyword>
<organism evidence="1 2">
    <name type="scientific">Cordyceps javanica</name>
    <dbReference type="NCBI Taxonomy" id="43265"/>
    <lineage>
        <taxon>Eukaryota</taxon>
        <taxon>Fungi</taxon>
        <taxon>Dikarya</taxon>
        <taxon>Ascomycota</taxon>
        <taxon>Pezizomycotina</taxon>
        <taxon>Sordariomycetes</taxon>
        <taxon>Hypocreomycetidae</taxon>
        <taxon>Hypocreales</taxon>
        <taxon>Cordycipitaceae</taxon>
        <taxon>Cordyceps</taxon>
    </lineage>
</organism>
<dbReference type="Proteomes" id="UP000315783">
    <property type="component" value="Unassembled WGS sequence"/>
</dbReference>
<dbReference type="EMBL" id="SPUK01000001">
    <property type="protein sequence ID" value="TQW01225.1"/>
    <property type="molecule type" value="Genomic_DNA"/>
</dbReference>
<name>A0A545VHM7_9HYPO</name>